<feature type="domain" description="GATA-type" evidence="11">
    <location>
        <begin position="8"/>
        <end position="33"/>
    </location>
</feature>
<reference evidence="13" key="1">
    <citation type="submission" date="2011-05" db="EMBL/GenBank/DDBJ databases">
        <authorList>
            <person name="Richards S.R."/>
            <person name="Qu J."/>
            <person name="Jiang H."/>
            <person name="Jhangiani S.N."/>
            <person name="Agravi P."/>
            <person name="Goodspeed R."/>
            <person name="Gross S."/>
            <person name="Mandapat C."/>
            <person name="Jackson L."/>
            <person name="Mathew T."/>
            <person name="Pu L."/>
            <person name="Thornton R."/>
            <person name="Saada N."/>
            <person name="Wilczek-Boney K.B."/>
            <person name="Lee S."/>
            <person name="Kovar C."/>
            <person name="Wu Y."/>
            <person name="Scherer S.E."/>
            <person name="Worley K.C."/>
            <person name="Muzny D.M."/>
            <person name="Gibbs R."/>
        </authorList>
    </citation>
    <scope>NUCLEOTIDE SEQUENCE</scope>
    <source>
        <strain evidence="13">Brora</strain>
    </source>
</reference>
<keyword evidence="8" id="KW-0539">Nucleus</keyword>
<dbReference type="GO" id="GO:0006355">
    <property type="term" value="P:regulation of DNA-templated transcription"/>
    <property type="evidence" value="ECO:0007669"/>
    <property type="project" value="InterPro"/>
</dbReference>
<dbReference type="InterPro" id="IPR013088">
    <property type="entry name" value="Znf_NHR/GATA"/>
</dbReference>
<keyword evidence="13" id="KW-1185">Reference proteome</keyword>
<dbReference type="eggNOG" id="ENOG502QUY5">
    <property type="taxonomic scope" value="Eukaryota"/>
</dbReference>
<dbReference type="PANTHER" id="PTHR13340:SF2">
    <property type="entry name" value="GATA ZINC FINGER DOMAIN-CONTAINING PROTEIN 1"/>
    <property type="match status" value="1"/>
</dbReference>
<organism evidence="12 13">
    <name type="scientific">Strigamia maritima</name>
    <name type="common">European centipede</name>
    <name type="synonym">Geophilus maritimus</name>
    <dbReference type="NCBI Taxonomy" id="126957"/>
    <lineage>
        <taxon>Eukaryota</taxon>
        <taxon>Metazoa</taxon>
        <taxon>Ecdysozoa</taxon>
        <taxon>Arthropoda</taxon>
        <taxon>Myriapoda</taxon>
        <taxon>Chilopoda</taxon>
        <taxon>Pleurostigmophora</taxon>
        <taxon>Geophilomorpha</taxon>
        <taxon>Linotaeniidae</taxon>
        <taxon>Strigamia</taxon>
    </lineage>
</organism>
<dbReference type="HOGENOM" id="CLU_070432_0_0_1"/>
<dbReference type="InterPro" id="IPR039050">
    <property type="entry name" value="GATAD1"/>
</dbReference>
<evidence type="ECO:0000256" key="7">
    <source>
        <dbReference type="ARBA" id="ARBA00023163"/>
    </source>
</evidence>
<dbReference type="Gene3D" id="3.30.50.10">
    <property type="entry name" value="Erythroid Transcription Factor GATA-1, subunit A"/>
    <property type="match status" value="1"/>
</dbReference>
<reference evidence="12" key="2">
    <citation type="submission" date="2015-02" db="UniProtKB">
        <authorList>
            <consortium name="EnsemblMetazoa"/>
        </authorList>
    </citation>
    <scope>IDENTIFICATION</scope>
</reference>
<evidence type="ECO:0000313" key="12">
    <source>
        <dbReference type="EnsemblMetazoa" id="SMAR008503-PA"/>
    </source>
</evidence>
<comment type="subcellular location">
    <subcellularLocation>
        <location evidence="1">Nucleus</location>
    </subcellularLocation>
</comment>
<keyword evidence="4 9" id="KW-0863">Zinc-finger</keyword>
<feature type="region of interest" description="Disordered" evidence="10">
    <location>
        <begin position="69"/>
        <end position="90"/>
    </location>
</feature>
<evidence type="ECO:0000256" key="5">
    <source>
        <dbReference type="ARBA" id="ARBA00022833"/>
    </source>
</evidence>
<name>T1J4H0_STRMM</name>
<dbReference type="GO" id="GO:0008270">
    <property type="term" value="F:zinc ion binding"/>
    <property type="evidence" value="ECO:0007669"/>
    <property type="project" value="UniProtKB-KW"/>
</dbReference>
<dbReference type="Proteomes" id="UP000014500">
    <property type="component" value="Unassembled WGS sequence"/>
</dbReference>
<dbReference type="PhylomeDB" id="T1J4H0"/>
<dbReference type="SUPFAM" id="SSF57716">
    <property type="entry name" value="Glucocorticoid receptor-like (DNA-binding domain)"/>
    <property type="match status" value="1"/>
</dbReference>
<dbReference type="GO" id="GO:0043565">
    <property type="term" value="F:sequence-specific DNA binding"/>
    <property type="evidence" value="ECO:0007669"/>
    <property type="project" value="InterPro"/>
</dbReference>
<dbReference type="PROSITE" id="PS00344">
    <property type="entry name" value="GATA_ZN_FINGER_1"/>
    <property type="match status" value="1"/>
</dbReference>
<evidence type="ECO:0000256" key="2">
    <source>
        <dbReference type="ARBA" id="ARBA00014943"/>
    </source>
</evidence>
<proteinExistence type="predicted"/>
<evidence type="ECO:0000313" key="13">
    <source>
        <dbReference type="Proteomes" id="UP000014500"/>
    </source>
</evidence>
<evidence type="ECO:0000256" key="10">
    <source>
        <dbReference type="SAM" id="MobiDB-lite"/>
    </source>
</evidence>
<keyword evidence="7" id="KW-0804">Transcription</keyword>
<evidence type="ECO:0000256" key="8">
    <source>
        <dbReference type="ARBA" id="ARBA00023242"/>
    </source>
</evidence>
<evidence type="ECO:0000256" key="3">
    <source>
        <dbReference type="ARBA" id="ARBA00022723"/>
    </source>
</evidence>
<keyword evidence="6" id="KW-0805">Transcription regulation</keyword>
<keyword evidence="3" id="KW-0479">Metal-binding</keyword>
<accession>T1J4H0</accession>
<dbReference type="SMART" id="SM00401">
    <property type="entry name" value="ZnF_GATA"/>
    <property type="match status" value="1"/>
</dbReference>
<evidence type="ECO:0000259" key="11">
    <source>
        <dbReference type="PROSITE" id="PS50114"/>
    </source>
</evidence>
<feature type="compositionally biased region" description="Basic residues" evidence="10">
    <location>
        <begin position="69"/>
        <end position="80"/>
    </location>
</feature>
<evidence type="ECO:0000256" key="1">
    <source>
        <dbReference type="ARBA" id="ARBA00004123"/>
    </source>
</evidence>
<sequence>MPFGVKHQCASCNSDVSAIWRKNEKGEVLCNSCLIKCQTANTTTNADTSIVPKKENGNSSNGNTIVLRKSTRTRSHKHKVQSQNKSGSLKGKGRRIIFKKSATKAPTAVATPVTTDCVFHKGTYFKIGDIVSLMDMSGDIYFAQVRGLLQDQFCEKSAVITWLLPTMYSARTDQFDPSSYILGPEEDLPRKLDCMEFVCHAPSEYFRSNDSPYATKSSKPDMCFIWTRIGPQIKPMPNSDDIYNV</sequence>
<evidence type="ECO:0000256" key="4">
    <source>
        <dbReference type="ARBA" id="ARBA00022771"/>
    </source>
</evidence>
<evidence type="ECO:0000256" key="9">
    <source>
        <dbReference type="PROSITE-ProRule" id="PRU00094"/>
    </source>
</evidence>
<dbReference type="EMBL" id="JH431845">
    <property type="status" value="NOT_ANNOTATED_CDS"/>
    <property type="molecule type" value="Genomic_DNA"/>
</dbReference>
<dbReference type="EnsemblMetazoa" id="SMAR008503-RA">
    <property type="protein sequence ID" value="SMAR008503-PA"/>
    <property type="gene ID" value="SMAR008503"/>
</dbReference>
<dbReference type="PANTHER" id="PTHR13340">
    <property type="entry name" value="GATA ZINC FINGER DOMAIN-CONTAINING"/>
    <property type="match status" value="1"/>
</dbReference>
<dbReference type="GO" id="GO:0005634">
    <property type="term" value="C:nucleus"/>
    <property type="evidence" value="ECO:0007669"/>
    <property type="project" value="UniProtKB-SubCell"/>
</dbReference>
<dbReference type="PROSITE" id="PS50114">
    <property type="entry name" value="GATA_ZN_FINGER_2"/>
    <property type="match status" value="1"/>
</dbReference>
<protein>
    <recommendedName>
        <fullName evidence="2">GATA zinc finger domain-containing protein 1</fullName>
    </recommendedName>
</protein>
<keyword evidence="5" id="KW-0862">Zinc</keyword>
<dbReference type="InterPro" id="IPR000679">
    <property type="entry name" value="Znf_GATA"/>
</dbReference>
<dbReference type="OMA" id="LLTDQYC"/>
<dbReference type="GO" id="GO:0006325">
    <property type="term" value="P:chromatin organization"/>
    <property type="evidence" value="ECO:0007669"/>
    <property type="project" value="TreeGrafter"/>
</dbReference>
<dbReference type="AlphaFoldDB" id="T1J4H0"/>
<evidence type="ECO:0000256" key="6">
    <source>
        <dbReference type="ARBA" id="ARBA00023015"/>
    </source>
</evidence>
<dbReference type="STRING" id="126957.T1J4H0"/>